<dbReference type="GO" id="GO:0031966">
    <property type="term" value="C:mitochondrial membrane"/>
    <property type="evidence" value="ECO:0007669"/>
    <property type="project" value="UniProtKB-SubCell"/>
</dbReference>
<keyword evidence="9 10" id="KW-0496">Mitochondrion</keyword>
<evidence type="ECO:0000256" key="8">
    <source>
        <dbReference type="ARBA" id="ARBA00049551"/>
    </source>
</evidence>
<dbReference type="AlphaFoldDB" id="A0A7G7WQZ3"/>
<comment type="catalytic activity">
    <reaction evidence="8 9">
        <text>a ubiquinone + NADH + 5 H(+)(in) = a ubiquinol + NAD(+) + 4 H(+)(out)</text>
        <dbReference type="Rhea" id="RHEA:29091"/>
        <dbReference type="Rhea" id="RHEA-COMP:9565"/>
        <dbReference type="Rhea" id="RHEA-COMP:9566"/>
        <dbReference type="ChEBI" id="CHEBI:15378"/>
        <dbReference type="ChEBI" id="CHEBI:16389"/>
        <dbReference type="ChEBI" id="CHEBI:17976"/>
        <dbReference type="ChEBI" id="CHEBI:57540"/>
        <dbReference type="ChEBI" id="CHEBI:57945"/>
        <dbReference type="EC" id="7.1.1.2"/>
    </reaction>
</comment>
<keyword evidence="4 9" id="KW-0813">Transport</keyword>
<comment type="function">
    <text evidence="9">Core subunit of the mitochondrial membrane respiratory chain NADH dehydrogenase (Complex I) which catalyzes electron transfer from NADH through the respiratory chain, using ubiquinone as an electron acceptor. Essential for the catalytic activity of complex I.</text>
</comment>
<keyword evidence="5 9" id="KW-0812">Transmembrane</keyword>
<evidence type="ECO:0000256" key="4">
    <source>
        <dbReference type="ARBA" id="ARBA00022448"/>
    </source>
</evidence>
<dbReference type="EMBL" id="MN938923">
    <property type="protein sequence ID" value="QNH68970.1"/>
    <property type="molecule type" value="Genomic_DNA"/>
</dbReference>
<comment type="subcellular location">
    <subcellularLocation>
        <location evidence="1">Membrane</location>
    </subcellularLocation>
    <subcellularLocation>
        <location evidence="9">Mitochondrion membrane</location>
        <topology evidence="9">Multi-pass membrane protein</topology>
    </subcellularLocation>
</comment>
<evidence type="ECO:0000256" key="6">
    <source>
        <dbReference type="ARBA" id="ARBA00022989"/>
    </source>
</evidence>
<evidence type="ECO:0000256" key="5">
    <source>
        <dbReference type="ARBA" id="ARBA00022692"/>
    </source>
</evidence>
<protein>
    <recommendedName>
        <fullName evidence="3 9">NADH-ubiquinone oxidoreductase chain 3</fullName>
        <ecNumber evidence="9">7.1.1.2</ecNumber>
    </recommendedName>
</protein>
<sequence length="117" mass="13900">MFTLYIMLIISIMMPMMMTLLAMMISKKTISDQEKLSPFECGFNPKTHARMPFSIQFFMISMLFLIFDIEIALMLPFLPIMKTTSMKLWWTSISIFIWILLGGLYYEWNQGILKWTM</sequence>
<keyword evidence="9" id="KW-0520">NAD</keyword>
<dbReference type="InterPro" id="IPR000440">
    <property type="entry name" value="NADH_UbQ/plastoQ_OxRdtase_su3"/>
</dbReference>
<feature type="transmembrane region" description="Helical" evidence="9">
    <location>
        <begin position="6"/>
        <end position="25"/>
    </location>
</feature>
<evidence type="ECO:0000256" key="7">
    <source>
        <dbReference type="ARBA" id="ARBA00023136"/>
    </source>
</evidence>
<evidence type="ECO:0000313" key="10">
    <source>
        <dbReference type="EMBL" id="QNH68970.1"/>
    </source>
</evidence>
<dbReference type="Pfam" id="PF00507">
    <property type="entry name" value="Oxidored_q4"/>
    <property type="match status" value="1"/>
</dbReference>
<evidence type="ECO:0000256" key="1">
    <source>
        <dbReference type="ARBA" id="ARBA00004370"/>
    </source>
</evidence>
<name>A0A7G7WQZ3_9ORTH</name>
<gene>
    <name evidence="10" type="primary">ND3</name>
</gene>
<dbReference type="GO" id="GO:0008137">
    <property type="term" value="F:NADH dehydrogenase (ubiquinone) activity"/>
    <property type="evidence" value="ECO:0007669"/>
    <property type="project" value="UniProtKB-UniRule"/>
</dbReference>
<dbReference type="PANTHER" id="PTHR11058">
    <property type="entry name" value="NADH-UBIQUINONE OXIDOREDUCTASE CHAIN 3"/>
    <property type="match status" value="1"/>
</dbReference>
<evidence type="ECO:0000256" key="9">
    <source>
        <dbReference type="RuleBase" id="RU003640"/>
    </source>
</evidence>
<reference evidence="10" key="1">
    <citation type="journal article" date="2020" name="Mitochondrial DNA Part B Resour">
        <title>Characterization of the complete mitochondrial genome of Ergatettix serrifemora (Orthoptera: Tetrigidae) from China and its phylogenetic analysis.</title>
        <authorList>
            <person name="Li X.-D."/>
            <person name="Ying X.-L."/>
            <person name="Deng W.-A."/>
            <person name="Zhang R.-J."/>
            <person name="Li R."/>
        </authorList>
    </citation>
    <scope>NUCLEOTIDE SEQUENCE</scope>
</reference>
<feature type="transmembrane region" description="Helical" evidence="9">
    <location>
        <begin position="57"/>
        <end position="77"/>
    </location>
</feature>
<keyword evidence="6 9" id="KW-1133">Transmembrane helix</keyword>
<dbReference type="Gene3D" id="1.20.58.1610">
    <property type="entry name" value="NADH:ubiquinone/plastoquinone oxidoreductase, chain 3"/>
    <property type="match status" value="1"/>
</dbReference>
<dbReference type="GO" id="GO:0030964">
    <property type="term" value="C:NADH dehydrogenase complex"/>
    <property type="evidence" value="ECO:0007669"/>
    <property type="project" value="TreeGrafter"/>
</dbReference>
<dbReference type="PANTHER" id="PTHR11058:SF9">
    <property type="entry name" value="NADH-UBIQUINONE OXIDOREDUCTASE CHAIN 3"/>
    <property type="match status" value="1"/>
</dbReference>
<organism evidence="10">
    <name type="scientific">Ergatettix serrifemora</name>
    <dbReference type="NCBI Taxonomy" id="2740434"/>
    <lineage>
        <taxon>Eukaryota</taxon>
        <taxon>Metazoa</taxon>
        <taxon>Ecdysozoa</taxon>
        <taxon>Arthropoda</taxon>
        <taxon>Hexapoda</taxon>
        <taxon>Insecta</taxon>
        <taxon>Pterygota</taxon>
        <taxon>Neoptera</taxon>
        <taxon>Polyneoptera</taxon>
        <taxon>Orthoptera</taxon>
        <taxon>Caelifera</taxon>
        <taxon>Acrididea</taxon>
        <taxon>Tetrigoidea</taxon>
        <taxon>Tetrigidae</taxon>
        <taxon>Tetriginae</taxon>
        <taxon>Ergatettix</taxon>
    </lineage>
</organism>
<dbReference type="EC" id="7.1.1.2" evidence="9"/>
<keyword evidence="9" id="KW-0679">Respiratory chain</keyword>
<evidence type="ECO:0000256" key="2">
    <source>
        <dbReference type="ARBA" id="ARBA00008472"/>
    </source>
</evidence>
<keyword evidence="9" id="KW-1278">Translocase</keyword>
<accession>A0A7G7WQZ3</accession>
<keyword evidence="9" id="KW-0249">Electron transport</keyword>
<keyword evidence="7 9" id="KW-0472">Membrane</keyword>
<feature type="transmembrane region" description="Helical" evidence="9">
    <location>
        <begin position="89"/>
        <end position="108"/>
    </location>
</feature>
<keyword evidence="9" id="KW-0830">Ubiquinone</keyword>
<evidence type="ECO:0000256" key="3">
    <source>
        <dbReference type="ARBA" id="ARBA00021007"/>
    </source>
</evidence>
<proteinExistence type="inferred from homology"/>
<dbReference type="InterPro" id="IPR038430">
    <property type="entry name" value="NDAH_ubi_oxred_su3_sf"/>
</dbReference>
<comment type="similarity">
    <text evidence="2 9">Belongs to the complex I subunit 3 family.</text>
</comment>
<geneLocation type="mitochondrion" evidence="10"/>